<dbReference type="Gene3D" id="1.10.10.1460">
    <property type="match status" value="1"/>
</dbReference>
<gene>
    <name evidence="6" type="ORF">BASA50_002344</name>
</gene>
<comment type="similarity">
    <text evidence="2">Belongs to the TUB family.</text>
</comment>
<evidence type="ECO:0000256" key="3">
    <source>
        <dbReference type="ARBA" id="ARBA00023242"/>
    </source>
</evidence>
<dbReference type="InterPro" id="IPR025659">
    <property type="entry name" value="Tubby-like_C"/>
</dbReference>
<comment type="caution">
    <text evidence="6">The sequence shown here is derived from an EMBL/GenBank/DDBJ whole genome shotgun (WGS) entry which is preliminary data.</text>
</comment>
<dbReference type="Proteomes" id="UP001648503">
    <property type="component" value="Unassembled WGS sequence"/>
</dbReference>
<feature type="compositionally biased region" description="Low complexity" evidence="4">
    <location>
        <begin position="373"/>
        <end position="385"/>
    </location>
</feature>
<dbReference type="InterPro" id="IPR021110">
    <property type="entry name" value="DNA_rep_checkpnt_protein"/>
</dbReference>
<evidence type="ECO:0000256" key="1">
    <source>
        <dbReference type="ARBA" id="ARBA00004123"/>
    </source>
</evidence>
<protein>
    <recommendedName>
        <fullName evidence="5">Tubby C-terminal domain-containing protein</fullName>
    </recommendedName>
</protein>
<evidence type="ECO:0000313" key="7">
    <source>
        <dbReference type="Proteomes" id="UP001648503"/>
    </source>
</evidence>
<dbReference type="CDD" id="cd22289">
    <property type="entry name" value="RecQL4_SLD2_NTD"/>
    <property type="match status" value="1"/>
</dbReference>
<name>A0ABQ8FLF5_9FUNG</name>
<dbReference type="Gene3D" id="3.20.90.10">
    <property type="entry name" value="Tubby Protein, Chain A"/>
    <property type="match status" value="1"/>
</dbReference>
<keyword evidence="3" id="KW-0539">Nucleus</keyword>
<evidence type="ECO:0000256" key="4">
    <source>
        <dbReference type="SAM" id="MobiDB-lite"/>
    </source>
</evidence>
<evidence type="ECO:0000256" key="2">
    <source>
        <dbReference type="ARBA" id="ARBA00007129"/>
    </source>
</evidence>
<organism evidence="6 7">
    <name type="scientific">Batrachochytrium salamandrivorans</name>
    <dbReference type="NCBI Taxonomy" id="1357716"/>
    <lineage>
        <taxon>Eukaryota</taxon>
        <taxon>Fungi</taxon>
        <taxon>Fungi incertae sedis</taxon>
        <taxon>Chytridiomycota</taxon>
        <taxon>Chytridiomycota incertae sedis</taxon>
        <taxon>Chytridiomycetes</taxon>
        <taxon>Rhizophydiales</taxon>
        <taxon>Rhizophydiales incertae sedis</taxon>
        <taxon>Batrachochytrium</taxon>
    </lineage>
</organism>
<dbReference type="Pfam" id="PF01167">
    <property type="entry name" value="Tub"/>
    <property type="match status" value="1"/>
</dbReference>
<dbReference type="PRINTS" id="PR01573">
    <property type="entry name" value="SUPERTUBBY"/>
</dbReference>
<dbReference type="PANTHER" id="PTHR16517:SF7">
    <property type="entry name" value="PROTEIN KING TUBBY"/>
    <property type="match status" value="1"/>
</dbReference>
<dbReference type="SUPFAM" id="SSF54518">
    <property type="entry name" value="Tubby C-terminal domain-like"/>
    <property type="match status" value="1"/>
</dbReference>
<dbReference type="InterPro" id="IPR000007">
    <property type="entry name" value="Tubby_C"/>
</dbReference>
<proteinExistence type="inferred from homology"/>
<comment type="subcellular location">
    <subcellularLocation>
        <location evidence="1">Nucleus</location>
    </subcellularLocation>
</comment>
<dbReference type="PANTHER" id="PTHR16517">
    <property type="entry name" value="TUBBY-RELATED"/>
    <property type="match status" value="1"/>
</dbReference>
<evidence type="ECO:0000313" key="6">
    <source>
        <dbReference type="EMBL" id="KAH6600333.1"/>
    </source>
</evidence>
<keyword evidence="7" id="KW-1185">Reference proteome</keyword>
<accession>A0ABQ8FLF5</accession>
<dbReference type="EMBL" id="JAFCIX010000040">
    <property type="protein sequence ID" value="KAH6600333.1"/>
    <property type="molecule type" value="Genomic_DNA"/>
</dbReference>
<feature type="compositionally biased region" description="Low complexity" evidence="4">
    <location>
        <begin position="404"/>
        <end position="417"/>
    </location>
</feature>
<feature type="region of interest" description="Disordered" evidence="4">
    <location>
        <begin position="359"/>
        <end position="422"/>
    </location>
</feature>
<dbReference type="Pfam" id="PF11719">
    <property type="entry name" value="Drc1-Sld2"/>
    <property type="match status" value="1"/>
</dbReference>
<feature type="domain" description="Tubby C-terminal" evidence="5">
    <location>
        <begin position="557"/>
        <end position="775"/>
    </location>
</feature>
<sequence length="780" mass="85419">MSSEQSTIDDKHRIQVKLLKKELKAWEHQFLNDNGRKPDKQDIAGHLDMAKKYKHYARLKIALNKADVEESTYPSVEHLNQSKHILQQRSTVPSGKAMHKTAQNHKPSILDITEPLHAAVQSLAAVNTPPLLCDGKAPEVLARQSFAKQTTKPPMLDTSNRIASTVTGGSSISSGQTEPAPSPPVIPNWHNNSMMFNTKVSSGVSAAAVSTRINNKNTVASGAMTTADLGRNTNKFTNRVQQQLARNSMGEQQTDMQNSTVGISPKTKDWSNTMYKQLATDNDIMDMFSNVPGYSISGPQENDDDLLGNKTHTGGIGDTQMQEFMSRRQQIMGIKDALVPPLNKSMEYVPVPSQHAAPVDIKASGGSSTKFNTPAPQTLQPTPATITVMDQDSKSAKSNSLPKSSISLNGSNSDSSLPPLPSKRNDKLCLSLTHSNDLQIGVSDGFVKPTARAGWGDPSLVDDTIRPLSGSSANASNMFLSADAPVNPITTLASASSSQDLRPISTAALEDEIVPIEITPTNRSTDSSNDATALTTSSTAFNISQLPSLTTTQFFQRLSKEGVLRCRLLRKKNMLDKANPTYLLYNEVENTFMLSGKKKLISKSISYIILDSQENLSKDSPHYLAKLKGNFKRNSFIMTDTRSTIKNRELSHISYTKNVLPRELQVAISAPMIAEDAESGYSTDIMADVKSKNVNKLLFLKNKPPKWNEATQSHCLNFGGRVTQPSIKNMQLIAENDENHIVLQFGRCGPDLFTLDVRWPMTPIEAFVIALTTFDVYDSN</sequence>
<evidence type="ECO:0000259" key="5">
    <source>
        <dbReference type="Pfam" id="PF01167"/>
    </source>
</evidence>
<reference evidence="6 7" key="1">
    <citation type="submission" date="2021-02" db="EMBL/GenBank/DDBJ databases">
        <title>Variation within the Batrachochytrium salamandrivorans European outbreak.</title>
        <authorList>
            <person name="Kelly M."/>
            <person name="Pasmans F."/>
            <person name="Shea T.P."/>
            <person name="Munoz J.F."/>
            <person name="Carranza S."/>
            <person name="Cuomo C.A."/>
            <person name="Martel A."/>
        </authorList>
    </citation>
    <scope>NUCLEOTIDE SEQUENCE [LARGE SCALE GENOMIC DNA]</scope>
    <source>
        <strain evidence="6 7">AMFP18/2</strain>
    </source>
</reference>